<dbReference type="Proteomes" id="UP000324800">
    <property type="component" value="Unassembled WGS sequence"/>
</dbReference>
<proteinExistence type="predicted"/>
<evidence type="ECO:0000313" key="2">
    <source>
        <dbReference type="Proteomes" id="UP000324800"/>
    </source>
</evidence>
<dbReference type="AlphaFoldDB" id="A0A5J4W882"/>
<evidence type="ECO:0000313" key="1">
    <source>
        <dbReference type="EMBL" id="KAA6391050.1"/>
    </source>
</evidence>
<dbReference type="OrthoDB" id="498543at2759"/>
<sequence length="83" mass="9754">MTILARIVEDWSFNLKVQRHIKIISLAISDAARFSYMNILVPRGHHDIEKGKEKKKMIGEKRDDYFVIERANKIDKGDSIRKK</sequence>
<dbReference type="EMBL" id="SNRW01003013">
    <property type="protein sequence ID" value="KAA6391050.1"/>
    <property type="molecule type" value="Genomic_DNA"/>
</dbReference>
<accession>A0A5J4W882</accession>
<organism evidence="1 2">
    <name type="scientific">Streblomastix strix</name>
    <dbReference type="NCBI Taxonomy" id="222440"/>
    <lineage>
        <taxon>Eukaryota</taxon>
        <taxon>Metamonada</taxon>
        <taxon>Preaxostyla</taxon>
        <taxon>Oxymonadida</taxon>
        <taxon>Streblomastigidae</taxon>
        <taxon>Streblomastix</taxon>
    </lineage>
</organism>
<name>A0A5J4W882_9EUKA</name>
<reference evidence="1 2" key="1">
    <citation type="submission" date="2019-03" db="EMBL/GenBank/DDBJ databases">
        <title>Single cell metagenomics reveals metabolic interactions within the superorganism composed of flagellate Streblomastix strix and complex community of Bacteroidetes bacteria on its surface.</title>
        <authorList>
            <person name="Treitli S.C."/>
            <person name="Kolisko M."/>
            <person name="Husnik F."/>
            <person name="Keeling P."/>
            <person name="Hampl V."/>
        </authorList>
    </citation>
    <scope>NUCLEOTIDE SEQUENCE [LARGE SCALE GENOMIC DNA]</scope>
    <source>
        <strain evidence="1">ST1C</strain>
    </source>
</reference>
<gene>
    <name evidence="1" type="ORF">EZS28_013424</name>
</gene>
<protein>
    <submittedName>
        <fullName evidence="1">Uncharacterized protein</fullName>
    </submittedName>
</protein>
<comment type="caution">
    <text evidence="1">The sequence shown here is derived from an EMBL/GenBank/DDBJ whole genome shotgun (WGS) entry which is preliminary data.</text>
</comment>